<evidence type="ECO:0000313" key="6">
    <source>
        <dbReference type="EMBL" id="GAA1853241.1"/>
    </source>
</evidence>
<evidence type="ECO:0000259" key="5">
    <source>
        <dbReference type="PROSITE" id="PS50949"/>
    </source>
</evidence>
<dbReference type="InterPro" id="IPR036390">
    <property type="entry name" value="WH_DNA-bd_sf"/>
</dbReference>
<dbReference type="SMART" id="SM00895">
    <property type="entry name" value="FCD"/>
    <property type="match status" value="1"/>
</dbReference>
<dbReference type="PRINTS" id="PR00035">
    <property type="entry name" value="HTHGNTR"/>
</dbReference>
<dbReference type="Pfam" id="PF07729">
    <property type="entry name" value="FCD"/>
    <property type="match status" value="1"/>
</dbReference>
<organism evidence="6 7">
    <name type="scientific">Pseudonocardia ailaonensis</name>
    <dbReference type="NCBI Taxonomy" id="367279"/>
    <lineage>
        <taxon>Bacteria</taxon>
        <taxon>Bacillati</taxon>
        <taxon>Actinomycetota</taxon>
        <taxon>Actinomycetes</taxon>
        <taxon>Pseudonocardiales</taxon>
        <taxon>Pseudonocardiaceae</taxon>
        <taxon>Pseudonocardia</taxon>
    </lineage>
</organism>
<dbReference type="EMBL" id="BAAAQK010000009">
    <property type="protein sequence ID" value="GAA1853241.1"/>
    <property type="molecule type" value="Genomic_DNA"/>
</dbReference>
<dbReference type="Gene3D" id="1.10.10.10">
    <property type="entry name" value="Winged helix-like DNA-binding domain superfamily/Winged helix DNA-binding domain"/>
    <property type="match status" value="1"/>
</dbReference>
<accession>A0ABN2N6D0</accession>
<sequence>MSLGESERVRVPKAAELVAMRLRKSIVEGELTDGDLLPTEAMLTERYGISRPTLREALRILESEALIEVRRGSRAGAVVRPPKGEVAARYAGFLLEYRGATLSDVFTAAASIESQCVSALAANRTEEDLAALREALARETSAGSMEESLAAQNEFHGLVIQRTGNITMVALAEMVRHVIDRATTKALEREGRSERQSEARHKSDQTHRKLIALLEASDADGASELWERHVRETSRYLEKVLDSQAVLDLFD</sequence>
<dbReference type="InterPro" id="IPR000524">
    <property type="entry name" value="Tscrpt_reg_HTH_GntR"/>
</dbReference>
<dbReference type="InterPro" id="IPR008920">
    <property type="entry name" value="TF_FadR/GntR_C"/>
</dbReference>
<keyword evidence="3" id="KW-0804">Transcription</keyword>
<keyword evidence="7" id="KW-1185">Reference proteome</keyword>
<gene>
    <name evidence="6" type="ORF">GCM10009836_36660</name>
</gene>
<name>A0ABN2N6D0_9PSEU</name>
<dbReference type="CDD" id="cd07377">
    <property type="entry name" value="WHTH_GntR"/>
    <property type="match status" value="1"/>
</dbReference>
<keyword evidence="2" id="KW-0238">DNA-binding</keyword>
<dbReference type="RefSeq" id="WP_344418196.1">
    <property type="nucleotide sequence ID" value="NZ_BAAAQK010000009.1"/>
</dbReference>
<reference evidence="6 7" key="1">
    <citation type="journal article" date="2019" name="Int. J. Syst. Evol. Microbiol.">
        <title>The Global Catalogue of Microorganisms (GCM) 10K type strain sequencing project: providing services to taxonomists for standard genome sequencing and annotation.</title>
        <authorList>
            <consortium name="The Broad Institute Genomics Platform"/>
            <consortium name="The Broad Institute Genome Sequencing Center for Infectious Disease"/>
            <person name="Wu L."/>
            <person name="Ma J."/>
        </authorList>
    </citation>
    <scope>NUCLEOTIDE SEQUENCE [LARGE SCALE GENOMIC DNA]</scope>
    <source>
        <strain evidence="6 7">JCM 16009</strain>
    </source>
</reference>
<evidence type="ECO:0000256" key="1">
    <source>
        <dbReference type="ARBA" id="ARBA00023015"/>
    </source>
</evidence>
<dbReference type="InterPro" id="IPR011711">
    <property type="entry name" value="GntR_C"/>
</dbReference>
<dbReference type="PANTHER" id="PTHR43537:SF24">
    <property type="entry name" value="GLUCONATE OPERON TRANSCRIPTIONAL REPRESSOR"/>
    <property type="match status" value="1"/>
</dbReference>
<evidence type="ECO:0000256" key="4">
    <source>
        <dbReference type="SAM" id="MobiDB-lite"/>
    </source>
</evidence>
<keyword evidence="1" id="KW-0805">Transcription regulation</keyword>
<dbReference type="InterPro" id="IPR036388">
    <property type="entry name" value="WH-like_DNA-bd_sf"/>
</dbReference>
<dbReference type="Proteomes" id="UP001500449">
    <property type="component" value="Unassembled WGS sequence"/>
</dbReference>
<dbReference type="SUPFAM" id="SSF46785">
    <property type="entry name" value="Winged helix' DNA-binding domain"/>
    <property type="match status" value="1"/>
</dbReference>
<feature type="domain" description="HTH gntR-type" evidence="5">
    <location>
        <begin position="12"/>
        <end position="82"/>
    </location>
</feature>
<dbReference type="Gene3D" id="1.20.120.530">
    <property type="entry name" value="GntR ligand-binding domain-like"/>
    <property type="match status" value="1"/>
</dbReference>
<protein>
    <submittedName>
        <fullName evidence="6">FCD domain-containing protein</fullName>
    </submittedName>
</protein>
<dbReference type="PROSITE" id="PS50949">
    <property type="entry name" value="HTH_GNTR"/>
    <property type="match status" value="1"/>
</dbReference>
<evidence type="ECO:0000256" key="2">
    <source>
        <dbReference type="ARBA" id="ARBA00023125"/>
    </source>
</evidence>
<proteinExistence type="predicted"/>
<dbReference type="SUPFAM" id="SSF48008">
    <property type="entry name" value="GntR ligand-binding domain-like"/>
    <property type="match status" value="1"/>
</dbReference>
<evidence type="ECO:0000256" key="3">
    <source>
        <dbReference type="ARBA" id="ARBA00023163"/>
    </source>
</evidence>
<feature type="region of interest" description="Disordered" evidence="4">
    <location>
        <begin position="186"/>
        <end position="207"/>
    </location>
</feature>
<evidence type="ECO:0000313" key="7">
    <source>
        <dbReference type="Proteomes" id="UP001500449"/>
    </source>
</evidence>
<dbReference type="PANTHER" id="PTHR43537">
    <property type="entry name" value="TRANSCRIPTIONAL REGULATOR, GNTR FAMILY"/>
    <property type="match status" value="1"/>
</dbReference>
<comment type="caution">
    <text evidence="6">The sequence shown here is derived from an EMBL/GenBank/DDBJ whole genome shotgun (WGS) entry which is preliminary data.</text>
</comment>
<dbReference type="Pfam" id="PF00392">
    <property type="entry name" value="GntR"/>
    <property type="match status" value="1"/>
</dbReference>
<dbReference type="SMART" id="SM00345">
    <property type="entry name" value="HTH_GNTR"/>
    <property type="match status" value="1"/>
</dbReference>